<dbReference type="InterPro" id="IPR027417">
    <property type="entry name" value="P-loop_NTPase"/>
</dbReference>
<dbReference type="GeneTree" id="ENSGT00940000160972"/>
<dbReference type="SUPFAM" id="SSF52540">
    <property type="entry name" value="P-loop containing nucleoside triphosphate hydrolases"/>
    <property type="match status" value="1"/>
</dbReference>
<dbReference type="PROSITE" id="PS51421">
    <property type="entry name" value="RAS"/>
    <property type="match status" value="1"/>
</dbReference>
<evidence type="ECO:0000256" key="1">
    <source>
        <dbReference type="ARBA" id="ARBA00004308"/>
    </source>
</evidence>
<dbReference type="GO" id="GO:0005525">
    <property type="term" value="F:GTP binding"/>
    <property type="evidence" value="ECO:0007669"/>
    <property type="project" value="UniProtKB-KW"/>
</dbReference>
<dbReference type="Proteomes" id="UP000001595">
    <property type="component" value="Chromosome 19"/>
</dbReference>
<keyword evidence="3" id="KW-0342">GTP-binding</keyword>
<reference evidence="5" key="3">
    <citation type="submission" date="2025-09" db="UniProtKB">
        <authorList>
            <consortium name="Ensembl"/>
        </authorList>
    </citation>
    <scope>IDENTIFICATION</scope>
</reference>
<evidence type="ECO:0000256" key="2">
    <source>
        <dbReference type="ARBA" id="ARBA00022741"/>
    </source>
</evidence>
<organism evidence="5 6">
    <name type="scientific">Pongo abelii</name>
    <name type="common">Sumatran orangutan</name>
    <name type="synonym">Pongo pygmaeus abelii</name>
    <dbReference type="NCBI Taxonomy" id="9601"/>
    <lineage>
        <taxon>Eukaryota</taxon>
        <taxon>Metazoa</taxon>
        <taxon>Chordata</taxon>
        <taxon>Craniata</taxon>
        <taxon>Vertebrata</taxon>
        <taxon>Euteleostomi</taxon>
        <taxon>Mammalia</taxon>
        <taxon>Eutheria</taxon>
        <taxon>Euarchontoglires</taxon>
        <taxon>Primates</taxon>
        <taxon>Haplorrhini</taxon>
        <taxon>Catarrhini</taxon>
        <taxon>Hominidae</taxon>
        <taxon>Pongo</taxon>
    </lineage>
</organism>
<dbReference type="GO" id="GO:0003924">
    <property type="term" value="F:GTPase activity"/>
    <property type="evidence" value="ECO:0007669"/>
    <property type="project" value="InterPro"/>
</dbReference>
<dbReference type="PANTHER" id="PTHR24070">
    <property type="entry name" value="RAS, DI-RAS, AND RHEB FAMILY MEMBERS OF SMALL GTPASE SUPERFAMILY"/>
    <property type="match status" value="1"/>
</dbReference>
<dbReference type="GO" id="GO:0012505">
    <property type="term" value="C:endomembrane system"/>
    <property type="evidence" value="ECO:0007669"/>
    <property type="project" value="UniProtKB-SubCell"/>
</dbReference>
<proteinExistence type="predicted"/>
<protein>
    <submittedName>
        <fullName evidence="5">RAS related</fullName>
    </submittedName>
</protein>
<keyword evidence="6" id="KW-1185">Reference proteome</keyword>
<dbReference type="GO" id="GO:0016020">
    <property type="term" value="C:membrane"/>
    <property type="evidence" value="ECO:0007669"/>
    <property type="project" value="InterPro"/>
</dbReference>
<name>A0A8I5YM80_PONAB</name>
<feature type="compositionally biased region" description="Basic residues" evidence="4">
    <location>
        <begin position="140"/>
        <end position="160"/>
    </location>
</feature>
<dbReference type="InterPro" id="IPR005225">
    <property type="entry name" value="Small_GTP-bd"/>
</dbReference>
<gene>
    <name evidence="5" type="primary">RRAS</name>
</gene>
<dbReference type="AlphaFoldDB" id="A0A8I5YM80"/>
<dbReference type="PRINTS" id="PR00449">
    <property type="entry name" value="RASTRNSFRMNG"/>
</dbReference>
<dbReference type="InterPro" id="IPR001806">
    <property type="entry name" value="Small_GTPase"/>
</dbReference>
<comment type="subcellular location">
    <subcellularLocation>
        <location evidence="1">Endomembrane system</location>
    </subcellularLocation>
</comment>
<dbReference type="GO" id="GO:0007165">
    <property type="term" value="P:signal transduction"/>
    <property type="evidence" value="ECO:0007669"/>
    <property type="project" value="InterPro"/>
</dbReference>
<dbReference type="Ensembl" id="ENSPPYT00000050099.1">
    <property type="protein sequence ID" value="ENSPPYP00000026140.1"/>
    <property type="gene ID" value="ENSPPYG00000010258.3"/>
</dbReference>
<evidence type="ECO:0000256" key="3">
    <source>
        <dbReference type="ARBA" id="ARBA00023134"/>
    </source>
</evidence>
<sequence length="338" mass="37978">MTDAAFRPLASKSLPFLKFHPSPGNLLPIPEGGPPRFKEILEKCLGLRCYHRGPRAPGHPCHPHQETPSRAWEEPCLCRERPQPWAPCTQRQSQSWPKAWLAAGRTQAGRQGPGPEGGAASPQPDWNRDLPLGGDAGGRLSRRRRRGRRKRGRRQKRRERYKQAVWTTTPPSYFVSDYDPTIEDSYTKICSVDGIPARLDILDTAGQEEFGAMREQYMRAGHGFLLVFAINDRQSFNEVGKLFTQILRVKDRDDFPVVLVGNKADLEAQRQVPRSEASAFGASHHVAYFEASAKLRLNVDEAFEQLVRAVRKYQEQELPPSPPSAPRKKGGGCPCVLL</sequence>
<dbReference type="NCBIfam" id="TIGR00231">
    <property type="entry name" value="small_GTP"/>
    <property type="match status" value="1"/>
</dbReference>
<evidence type="ECO:0000313" key="6">
    <source>
        <dbReference type="Proteomes" id="UP000001595"/>
    </source>
</evidence>
<keyword evidence="2" id="KW-0547">Nucleotide-binding</keyword>
<dbReference type="SMART" id="SM00175">
    <property type="entry name" value="RAB"/>
    <property type="match status" value="1"/>
</dbReference>
<dbReference type="Pfam" id="PF00071">
    <property type="entry name" value="Ras"/>
    <property type="match status" value="1"/>
</dbReference>
<accession>A0A8I5YM80</accession>
<dbReference type="PROSITE" id="PS51419">
    <property type="entry name" value="RAB"/>
    <property type="match status" value="1"/>
</dbReference>
<dbReference type="SMART" id="SM00173">
    <property type="entry name" value="RAS"/>
    <property type="match status" value="1"/>
</dbReference>
<reference evidence="5 6" key="1">
    <citation type="submission" date="2008-02" db="EMBL/GenBank/DDBJ databases">
        <title>A 6x draft sequence assembly of the Pongo pygmaeus abelii genome.</title>
        <authorList>
            <person name="Wilson R.K."/>
            <person name="Mardis E."/>
        </authorList>
    </citation>
    <scope>NUCLEOTIDE SEQUENCE [LARGE SCALE GENOMIC DNA]</scope>
</reference>
<evidence type="ECO:0000313" key="5">
    <source>
        <dbReference type="Ensembl" id="ENSPPYP00000026140.1"/>
    </source>
</evidence>
<dbReference type="InterPro" id="IPR020849">
    <property type="entry name" value="Small_GTPase_Ras-type"/>
</dbReference>
<dbReference type="Gene3D" id="3.40.50.300">
    <property type="entry name" value="P-loop containing nucleotide triphosphate hydrolases"/>
    <property type="match status" value="1"/>
</dbReference>
<evidence type="ECO:0000256" key="4">
    <source>
        <dbReference type="SAM" id="MobiDB-lite"/>
    </source>
</evidence>
<feature type="region of interest" description="Disordered" evidence="4">
    <location>
        <begin position="87"/>
        <end position="161"/>
    </location>
</feature>
<reference evidence="5" key="2">
    <citation type="submission" date="2025-08" db="UniProtKB">
        <authorList>
            <consortium name="Ensembl"/>
        </authorList>
    </citation>
    <scope>IDENTIFICATION</scope>
</reference>
<dbReference type="SMART" id="SM00174">
    <property type="entry name" value="RHO"/>
    <property type="match status" value="1"/>
</dbReference>